<feature type="signal peptide" evidence="13">
    <location>
        <begin position="1"/>
        <end position="26"/>
    </location>
</feature>
<evidence type="ECO:0000256" key="3">
    <source>
        <dbReference type="ARBA" id="ARBA00022475"/>
    </source>
</evidence>
<proteinExistence type="inferred from homology"/>
<keyword evidence="11" id="KW-0325">Glycoprotein</keyword>
<name>A0ABC8WAB0_9POAL</name>
<protein>
    <recommendedName>
        <fullName evidence="14">Leucine-rich repeat-containing N-terminal plant-type domain-containing protein</fullName>
    </recommendedName>
</protein>
<dbReference type="InterPro" id="IPR013210">
    <property type="entry name" value="LRR_N_plant-typ"/>
</dbReference>
<accession>A0ABC8WAB0</accession>
<dbReference type="Pfam" id="PF00560">
    <property type="entry name" value="LRR_1"/>
    <property type="match status" value="7"/>
</dbReference>
<feature type="transmembrane region" description="Helical" evidence="12">
    <location>
        <begin position="945"/>
        <end position="967"/>
    </location>
</feature>
<evidence type="ECO:0000256" key="1">
    <source>
        <dbReference type="ARBA" id="ARBA00004251"/>
    </source>
</evidence>
<evidence type="ECO:0000256" key="9">
    <source>
        <dbReference type="ARBA" id="ARBA00022989"/>
    </source>
</evidence>
<organism evidence="15 16">
    <name type="scientific">Urochloa decumbens</name>
    <dbReference type="NCBI Taxonomy" id="240449"/>
    <lineage>
        <taxon>Eukaryota</taxon>
        <taxon>Viridiplantae</taxon>
        <taxon>Streptophyta</taxon>
        <taxon>Embryophyta</taxon>
        <taxon>Tracheophyta</taxon>
        <taxon>Spermatophyta</taxon>
        <taxon>Magnoliopsida</taxon>
        <taxon>Liliopsida</taxon>
        <taxon>Poales</taxon>
        <taxon>Poaceae</taxon>
        <taxon>PACMAD clade</taxon>
        <taxon>Panicoideae</taxon>
        <taxon>Panicodae</taxon>
        <taxon>Paniceae</taxon>
        <taxon>Melinidinae</taxon>
        <taxon>Urochloa</taxon>
    </lineage>
</organism>
<evidence type="ECO:0000256" key="4">
    <source>
        <dbReference type="ARBA" id="ARBA00022614"/>
    </source>
</evidence>
<keyword evidence="5" id="KW-1070">Brassinosteroid signaling pathway</keyword>
<dbReference type="SUPFAM" id="SSF52058">
    <property type="entry name" value="L domain-like"/>
    <property type="match status" value="1"/>
</dbReference>
<evidence type="ECO:0000256" key="13">
    <source>
        <dbReference type="SAM" id="SignalP"/>
    </source>
</evidence>
<dbReference type="FunFam" id="3.80.10.10:FF:000095">
    <property type="entry name" value="LRR receptor-like serine/threonine-protein kinase GSO1"/>
    <property type="match status" value="1"/>
</dbReference>
<evidence type="ECO:0000259" key="14">
    <source>
        <dbReference type="Pfam" id="PF08263"/>
    </source>
</evidence>
<keyword evidence="3" id="KW-1003">Cell membrane</keyword>
<keyword evidence="10 12" id="KW-0472">Membrane</keyword>
<evidence type="ECO:0000256" key="5">
    <source>
        <dbReference type="ARBA" id="ARBA00022626"/>
    </source>
</evidence>
<dbReference type="SMART" id="SM00369">
    <property type="entry name" value="LRR_TYP"/>
    <property type="match status" value="9"/>
</dbReference>
<dbReference type="EMBL" id="OZ075122">
    <property type="protein sequence ID" value="CAL4905466.1"/>
    <property type="molecule type" value="Genomic_DNA"/>
</dbReference>
<comment type="similarity">
    <text evidence="2">Belongs to the RLP family.</text>
</comment>
<comment type="subcellular location">
    <subcellularLocation>
        <location evidence="1">Cell membrane</location>
        <topology evidence="1">Single-pass type I membrane protein</topology>
    </subcellularLocation>
</comment>
<keyword evidence="4" id="KW-0433">Leucine-rich repeat</keyword>
<feature type="chain" id="PRO_5044893812" description="Leucine-rich repeat-containing N-terminal plant-type domain-containing protein" evidence="13">
    <location>
        <begin position="27"/>
        <end position="978"/>
    </location>
</feature>
<dbReference type="FunFam" id="3.80.10.10:FF:001678">
    <property type="entry name" value="Calmodulin-binding receptor kinase CaMRLK"/>
    <property type="match status" value="1"/>
</dbReference>
<dbReference type="Proteomes" id="UP001497457">
    <property type="component" value="Chromosome 12b"/>
</dbReference>
<dbReference type="InterPro" id="IPR001611">
    <property type="entry name" value="Leu-rich_rpt"/>
</dbReference>
<dbReference type="PANTHER" id="PTHR48062">
    <property type="entry name" value="RECEPTOR-LIKE PROTEIN 14"/>
    <property type="match status" value="1"/>
</dbReference>
<dbReference type="AlphaFoldDB" id="A0ABC8WAB0"/>
<keyword evidence="16" id="KW-1185">Reference proteome</keyword>
<dbReference type="InterPro" id="IPR003591">
    <property type="entry name" value="Leu-rich_rpt_typical-subtyp"/>
</dbReference>
<dbReference type="FunFam" id="3.80.10.10:FF:000111">
    <property type="entry name" value="LRR receptor-like serine/threonine-protein kinase ERECTA"/>
    <property type="match status" value="1"/>
</dbReference>
<dbReference type="GO" id="GO:0005886">
    <property type="term" value="C:plasma membrane"/>
    <property type="evidence" value="ECO:0007669"/>
    <property type="project" value="UniProtKB-SubCell"/>
</dbReference>
<evidence type="ECO:0000256" key="10">
    <source>
        <dbReference type="ARBA" id="ARBA00023136"/>
    </source>
</evidence>
<dbReference type="InterPro" id="IPR051502">
    <property type="entry name" value="RLP_Defense_Trigger"/>
</dbReference>
<keyword evidence="8" id="KW-0677">Repeat</keyword>
<dbReference type="PANTHER" id="PTHR48062:SF68">
    <property type="entry name" value="LEUCINE-RICH REPEAT-CONTAINING N-TERMINAL PLANT-TYPE DOMAIN-CONTAINING PROTEIN"/>
    <property type="match status" value="1"/>
</dbReference>
<dbReference type="Gene3D" id="3.80.10.10">
    <property type="entry name" value="Ribonuclease Inhibitor"/>
    <property type="match status" value="6"/>
</dbReference>
<evidence type="ECO:0000256" key="6">
    <source>
        <dbReference type="ARBA" id="ARBA00022692"/>
    </source>
</evidence>
<keyword evidence="9 12" id="KW-1133">Transmembrane helix</keyword>
<evidence type="ECO:0000256" key="8">
    <source>
        <dbReference type="ARBA" id="ARBA00022737"/>
    </source>
</evidence>
<evidence type="ECO:0000313" key="15">
    <source>
        <dbReference type="EMBL" id="CAL4905466.1"/>
    </source>
</evidence>
<sequence length="978" mass="109361">MTCYFHLGTMIWVFFVLQFMFHMAGGCIVEERIALMRIRSLWVEANSKVPASWGRSDECCTWERVTCNNSTRVLGLNLDSMYQPKDGTFVPIGGPCWNLDLTIFCSFHELQLLDLHCNSACLQNFDGLQGLSKLRYLNISYNRLNGNNILKSLGKLASLEVINFEQIGLSGALQNIDFRNLENLQDLRLGFNEINGSIPASLFELPCLEYLDLSYNLLQGHIRNIDLSRNLKNLRELHLGTNQLNGSIPASLFELPRLEYLDLSRNLLQGHIQKMDLTGTLKNLRKLHLGSNRLNGSIPMSLFELPRLKYLDLSGNLLQGHIPIIPSSNLSLWLQTLKLTANSLNGKFDFFWLRNCAMLKEVDLSGNAELAIDVKFLTSATSFQLRALMLSGCNLDNTIISGPNLFGTQRHLQFLDLSNNNFAGSLPNWMFTNEAPLLYLGLANNSLVGSLDMMWKQRSNLQMINISMNYFTGQLPTGISSVFPNLTVLDASYNNISGNLPPSLCNINNLEFVDLSNNKLIGEVPACLFTDCWLLEFLRLSNNNLGGPILGRVNNYLSIVGVAIYLDRNHFEGPLPNNLSGDVSILDFHDNKLSGELDVSFWNISSLELLNVASNSLTGQIYPTICKLTSLNYLDVSDNEFEGSMPNCSSKLPLYFLNMSSNTLSGFPSYFFYSSSVAYLDLSYNQFVGSLDWIKHLDHIKLLLLGTNMFEGRIPEDVCHLQYLDIIDLSHNRLSGSLPPCIGDISFGYLKNNDYDFWSMFYDMAFDVGLPDMNSDDPSFSYDGYYILQGFTFYTKGNLYAYSRGFFNLMSGIDLSANMLSGEIPWELGNLSHVKSLNLSHNSFTGQIPATFANMTAIESLDLSHNELSGPIPWQLTQMSSLEVFSVAYNNLSGCIPNSGQFSSFNMESYLGNTNLHNLSQGNRCSPMPGPVGVEDAGEVSDDPVLYVISAASFVLAFWATVVLLFCHSFGQRVVLQL</sequence>
<evidence type="ECO:0000256" key="11">
    <source>
        <dbReference type="ARBA" id="ARBA00023180"/>
    </source>
</evidence>
<evidence type="ECO:0000256" key="2">
    <source>
        <dbReference type="ARBA" id="ARBA00009592"/>
    </source>
</evidence>
<evidence type="ECO:0000256" key="12">
    <source>
        <dbReference type="SAM" id="Phobius"/>
    </source>
</evidence>
<dbReference type="SMART" id="SM00365">
    <property type="entry name" value="LRR_SD22"/>
    <property type="match status" value="6"/>
</dbReference>
<keyword evidence="7 13" id="KW-0732">Signal</keyword>
<dbReference type="GO" id="GO:0009742">
    <property type="term" value="P:brassinosteroid mediated signaling pathway"/>
    <property type="evidence" value="ECO:0007669"/>
    <property type="project" value="UniProtKB-KW"/>
</dbReference>
<evidence type="ECO:0000313" key="16">
    <source>
        <dbReference type="Proteomes" id="UP001497457"/>
    </source>
</evidence>
<dbReference type="SUPFAM" id="SSF52047">
    <property type="entry name" value="RNI-like"/>
    <property type="match status" value="1"/>
</dbReference>
<feature type="domain" description="Leucine-rich repeat-containing N-terminal plant-type" evidence="14">
    <location>
        <begin position="31"/>
        <end position="68"/>
    </location>
</feature>
<reference evidence="15" key="1">
    <citation type="submission" date="2024-10" db="EMBL/GenBank/DDBJ databases">
        <authorList>
            <person name="Ryan C."/>
        </authorList>
    </citation>
    <scope>NUCLEOTIDE SEQUENCE [LARGE SCALE GENOMIC DNA]</scope>
</reference>
<dbReference type="Pfam" id="PF13855">
    <property type="entry name" value="LRR_8"/>
    <property type="match status" value="2"/>
</dbReference>
<evidence type="ECO:0000256" key="7">
    <source>
        <dbReference type="ARBA" id="ARBA00022729"/>
    </source>
</evidence>
<dbReference type="InterPro" id="IPR032675">
    <property type="entry name" value="LRR_dom_sf"/>
</dbReference>
<keyword evidence="6 12" id="KW-0812">Transmembrane</keyword>
<dbReference type="Pfam" id="PF08263">
    <property type="entry name" value="LRRNT_2"/>
    <property type="match status" value="1"/>
</dbReference>
<gene>
    <name evidence="15" type="ORF">URODEC1_LOCUS11675</name>
</gene>
<dbReference type="PRINTS" id="PR00019">
    <property type="entry name" value="LEURICHRPT"/>
</dbReference>